<keyword evidence="2" id="KW-0732">Signal</keyword>
<accession>A0A521DCL5</accession>
<organism evidence="4 5">
    <name type="scientific">Gracilimonas mengyeensis</name>
    <dbReference type="NCBI Taxonomy" id="1302730"/>
    <lineage>
        <taxon>Bacteria</taxon>
        <taxon>Pseudomonadati</taxon>
        <taxon>Balneolota</taxon>
        <taxon>Balneolia</taxon>
        <taxon>Balneolales</taxon>
        <taxon>Balneolaceae</taxon>
        <taxon>Gracilimonas</taxon>
    </lineage>
</organism>
<name>A0A521DCL5_9BACT</name>
<sequence>MSMKKKSLTLTLLILFLATAGQLFARQAPQAMFDEANNLLEEGELNAAMAQYRSIVESGAVSGGLYLNMGITAVQLDSMGLAKYYFMKAQEFEATYEEAATALEYVDSQFSRQSAMLPKLPWDRAVDWIIEVPQTSGLFLLGFFITLSGLVMVYLKWFNKLNFSKLPAVVATLLVTGSAIALLSFYADYVDQRYDEAVFTHSSSRVYESPDPETALVSIAYEGYELTIDQFLSEERENWYYIRLGNGQYGWIPQEGVKVL</sequence>
<dbReference type="AlphaFoldDB" id="A0A521DCL5"/>
<feature type="domain" description="SH3b" evidence="3">
    <location>
        <begin position="194"/>
        <end position="260"/>
    </location>
</feature>
<dbReference type="InterPro" id="IPR025987">
    <property type="entry name" value="GW_dom"/>
</dbReference>
<dbReference type="PROSITE" id="PS51781">
    <property type="entry name" value="SH3B"/>
    <property type="match status" value="1"/>
</dbReference>
<dbReference type="Pfam" id="PF13457">
    <property type="entry name" value="GW"/>
    <property type="match status" value="1"/>
</dbReference>
<feature type="chain" id="PRO_5021715296" evidence="2">
    <location>
        <begin position="26"/>
        <end position="260"/>
    </location>
</feature>
<feature type="transmembrane region" description="Helical" evidence="1">
    <location>
        <begin position="137"/>
        <end position="155"/>
    </location>
</feature>
<keyword evidence="1" id="KW-0472">Membrane</keyword>
<keyword evidence="1" id="KW-0812">Transmembrane</keyword>
<dbReference type="InterPro" id="IPR011990">
    <property type="entry name" value="TPR-like_helical_dom_sf"/>
</dbReference>
<dbReference type="SUPFAM" id="SSF48452">
    <property type="entry name" value="TPR-like"/>
    <property type="match status" value="1"/>
</dbReference>
<dbReference type="OrthoDB" id="9776208at2"/>
<protein>
    <submittedName>
        <fullName evidence="4">SH3-like domain-containing protein</fullName>
    </submittedName>
</protein>
<evidence type="ECO:0000259" key="3">
    <source>
        <dbReference type="PROSITE" id="PS51781"/>
    </source>
</evidence>
<dbReference type="Gene3D" id="2.30.30.40">
    <property type="entry name" value="SH3 Domains"/>
    <property type="match status" value="1"/>
</dbReference>
<reference evidence="4 5" key="1">
    <citation type="submission" date="2017-05" db="EMBL/GenBank/DDBJ databases">
        <authorList>
            <person name="Varghese N."/>
            <person name="Submissions S."/>
        </authorList>
    </citation>
    <scope>NUCLEOTIDE SEQUENCE [LARGE SCALE GENOMIC DNA]</scope>
    <source>
        <strain evidence="4 5">DSM 21985</strain>
    </source>
</reference>
<keyword evidence="1" id="KW-1133">Transmembrane helix</keyword>
<evidence type="ECO:0000313" key="4">
    <source>
        <dbReference type="EMBL" id="SMO69376.1"/>
    </source>
</evidence>
<dbReference type="Proteomes" id="UP000317557">
    <property type="component" value="Unassembled WGS sequence"/>
</dbReference>
<keyword evidence="5" id="KW-1185">Reference proteome</keyword>
<feature type="signal peptide" evidence="2">
    <location>
        <begin position="1"/>
        <end position="25"/>
    </location>
</feature>
<evidence type="ECO:0000256" key="2">
    <source>
        <dbReference type="SAM" id="SignalP"/>
    </source>
</evidence>
<proteinExistence type="predicted"/>
<feature type="transmembrane region" description="Helical" evidence="1">
    <location>
        <begin position="167"/>
        <end position="187"/>
    </location>
</feature>
<evidence type="ECO:0000313" key="5">
    <source>
        <dbReference type="Proteomes" id="UP000317557"/>
    </source>
</evidence>
<gene>
    <name evidence="4" type="ORF">SAMN06265219_10840</name>
</gene>
<evidence type="ECO:0000256" key="1">
    <source>
        <dbReference type="SAM" id="Phobius"/>
    </source>
</evidence>
<dbReference type="EMBL" id="FXTP01000008">
    <property type="protein sequence ID" value="SMO69376.1"/>
    <property type="molecule type" value="Genomic_DNA"/>
</dbReference>
<dbReference type="InterPro" id="IPR003646">
    <property type="entry name" value="SH3-like_bac-type"/>
</dbReference>